<dbReference type="STRING" id="99883.ENSTNIP00000003654"/>
<evidence type="ECO:0000256" key="1">
    <source>
        <dbReference type="ARBA" id="ARBA00022884"/>
    </source>
</evidence>
<evidence type="ECO:0000313" key="5">
    <source>
        <dbReference type="Proteomes" id="UP000007303"/>
    </source>
</evidence>
<dbReference type="PANTHER" id="PTHR21245">
    <property type="entry name" value="HETEROGENEOUS NUCLEAR RIBONUCLEOPROTEIN"/>
    <property type="match status" value="1"/>
</dbReference>
<dbReference type="InParanoid" id="H3C5Y4"/>
<dbReference type="Pfam" id="PF00076">
    <property type="entry name" value="RRM_1"/>
    <property type="match status" value="1"/>
</dbReference>
<dbReference type="InterPro" id="IPR012677">
    <property type="entry name" value="Nucleotide-bd_a/b_plait_sf"/>
</dbReference>
<protein>
    <recommendedName>
        <fullName evidence="3">RRM domain-containing protein</fullName>
    </recommendedName>
</protein>
<dbReference type="AlphaFoldDB" id="H3C5Y4"/>
<sequence>MAESHNQMLNPGRVRKFENWLKRTNTKLTQVYGQRKYGGPPEGWDGPTPGARCEIYITHIPRDTYEDVLIPLFSTVGSLWEFRLMMNFSGQNRGFAYAKYGSEVIAANAVRLLHGHVMDGVSLCVQPSTEKRQLCIGGLPTTTRHADLLQVELGNNCGVSGVNFKNVVKRSQQYGFCEKLPFSSHHAATHAKKVVMEEFQKQYAMRVTIKWLPAVKPRSHNLLPPQNLVNVFCGSSELSNSPGFRRAVGGPTAAQHGCSTTSSLMSATCPMMLLSYMCQINGFGQPHCEISCHHAEPDGYLHFSYKVFNLGRNILEGVIMILPGVSVASTVEEARRAVAQQVLRRLFPN</sequence>
<reference evidence="4" key="2">
    <citation type="submission" date="2025-08" db="UniProtKB">
        <authorList>
            <consortium name="Ensembl"/>
        </authorList>
    </citation>
    <scope>IDENTIFICATION</scope>
</reference>
<proteinExistence type="predicted"/>
<reference evidence="4" key="3">
    <citation type="submission" date="2025-09" db="UniProtKB">
        <authorList>
            <consortium name="Ensembl"/>
        </authorList>
    </citation>
    <scope>IDENTIFICATION</scope>
</reference>
<dbReference type="Pfam" id="PF14709">
    <property type="entry name" value="DND1_DSRM"/>
    <property type="match status" value="1"/>
</dbReference>
<evidence type="ECO:0000313" key="4">
    <source>
        <dbReference type="Ensembl" id="ENSTNIP00000003654.1"/>
    </source>
</evidence>
<dbReference type="GeneTree" id="ENSGT00940000159225"/>
<organism evidence="4 5">
    <name type="scientific">Tetraodon nigroviridis</name>
    <name type="common">Spotted green pufferfish</name>
    <name type="synonym">Chelonodon nigroviridis</name>
    <dbReference type="NCBI Taxonomy" id="99883"/>
    <lineage>
        <taxon>Eukaryota</taxon>
        <taxon>Metazoa</taxon>
        <taxon>Chordata</taxon>
        <taxon>Craniata</taxon>
        <taxon>Vertebrata</taxon>
        <taxon>Euteleostomi</taxon>
        <taxon>Actinopterygii</taxon>
        <taxon>Neopterygii</taxon>
        <taxon>Teleostei</taxon>
        <taxon>Neoteleostei</taxon>
        <taxon>Acanthomorphata</taxon>
        <taxon>Eupercaria</taxon>
        <taxon>Tetraodontiformes</taxon>
        <taxon>Tetradontoidea</taxon>
        <taxon>Tetraodontidae</taxon>
        <taxon>Tetraodon</taxon>
    </lineage>
</organism>
<dbReference type="SMART" id="SM00360">
    <property type="entry name" value="RRM"/>
    <property type="match status" value="1"/>
</dbReference>
<feature type="domain" description="RRM" evidence="3">
    <location>
        <begin position="53"/>
        <end position="130"/>
    </location>
</feature>
<dbReference type="GO" id="GO:0003723">
    <property type="term" value="F:RNA binding"/>
    <property type="evidence" value="ECO:0007669"/>
    <property type="project" value="UniProtKB-UniRule"/>
</dbReference>
<name>H3C5Y4_TETNG</name>
<dbReference type="InterPro" id="IPR035979">
    <property type="entry name" value="RBD_domain_sf"/>
</dbReference>
<dbReference type="InterPro" id="IPR000504">
    <property type="entry name" value="RRM_dom"/>
</dbReference>
<dbReference type="SUPFAM" id="SSF54928">
    <property type="entry name" value="RNA-binding domain, RBD"/>
    <property type="match status" value="1"/>
</dbReference>
<dbReference type="Proteomes" id="UP000007303">
    <property type="component" value="Unassembled WGS sequence"/>
</dbReference>
<dbReference type="PROSITE" id="PS50102">
    <property type="entry name" value="RRM"/>
    <property type="match status" value="1"/>
</dbReference>
<dbReference type="FunCoup" id="H3C5Y4">
    <property type="interactions" value="760"/>
</dbReference>
<evidence type="ECO:0000259" key="3">
    <source>
        <dbReference type="PROSITE" id="PS50102"/>
    </source>
</evidence>
<dbReference type="Gene3D" id="3.30.70.330">
    <property type="match status" value="1"/>
</dbReference>
<accession>H3C5Y4</accession>
<evidence type="ECO:0000256" key="2">
    <source>
        <dbReference type="PROSITE-ProRule" id="PRU00176"/>
    </source>
</evidence>
<dbReference type="OMA" id="SHHAATH"/>
<dbReference type="Ensembl" id="ENSTNIT00000000153.1">
    <property type="protein sequence ID" value="ENSTNIP00000003654.1"/>
    <property type="gene ID" value="ENSTNIG00000000223.1"/>
</dbReference>
<keyword evidence="1 2" id="KW-0694">RNA-binding</keyword>
<reference evidence="5" key="1">
    <citation type="journal article" date="2004" name="Nature">
        <title>Genome duplication in the teleost fish Tetraodon nigroviridis reveals the early vertebrate proto-karyotype.</title>
        <authorList>
            <person name="Jaillon O."/>
            <person name="Aury J.-M."/>
            <person name="Brunet F."/>
            <person name="Petit J.-L."/>
            <person name="Stange-Thomann N."/>
            <person name="Mauceli E."/>
            <person name="Bouneau L."/>
            <person name="Fischer C."/>
            <person name="Ozouf-Costaz C."/>
            <person name="Bernot A."/>
            <person name="Nicaud S."/>
            <person name="Jaffe D."/>
            <person name="Fisher S."/>
            <person name="Lutfalla G."/>
            <person name="Dossat C."/>
            <person name="Segurens B."/>
            <person name="Dasilva C."/>
            <person name="Salanoubat M."/>
            <person name="Levy M."/>
            <person name="Boudet N."/>
            <person name="Castellano S."/>
            <person name="Anthouard V."/>
            <person name="Jubin C."/>
            <person name="Castelli V."/>
            <person name="Katinka M."/>
            <person name="Vacherie B."/>
            <person name="Biemont C."/>
            <person name="Skalli Z."/>
            <person name="Cattolico L."/>
            <person name="Poulain J."/>
            <person name="De Berardinis V."/>
            <person name="Cruaud C."/>
            <person name="Duprat S."/>
            <person name="Brottier P."/>
            <person name="Coutanceau J.-P."/>
            <person name="Gouzy J."/>
            <person name="Parra G."/>
            <person name="Lardier G."/>
            <person name="Chapple C."/>
            <person name="McKernan K.J."/>
            <person name="McEwan P."/>
            <person name="Bosak S."/>
            <person name="Kellis M."/>
            <person name="Volff J.-N."/>
            <person name="Guigo R."/>
            <person name="Zody M.C."/>
            <person name="Mesirov J."/>
            <person name="Lindblad-Toh K."/>
            <person name="Birren B."/>
            <person name="Nusbaum C."/>
            <person name="Kahn D."/>
            <person name="Robinson-Rechavi M."/>
            <person name="Laudet V."/>
            <person name="Schachter V."/>
            <person name="Quetier F."/>
            <person name="Saurin W."/>
            <person name="Scarpelli C."/>
            <person name="Wincker P."/>
            <person name="Lander E.S."/>
            <person name="Weissenbach J."/>
            <person name="Roest Crollius H."/>
        </authorList>
    </citation>
    <scope>NUCLEOTIDE SEQUENCE [LARGE SCALE GENOMIC DNA]</scope>
</reference>
<keyword evidence="5" id="KW-1185">Reference proteome</keyword>